<organism evidence="1 2">
    <name type="scientific">Hymenobacter gelipurpurascens</name>
    <dbReference type="NCBI Taxonomy" id="89968"/>
    <lineage>
        <taxon>Bacteria</taxon>
        <taxon>Pseudomonadati</taxon>
        <taxon>Bacteroidota</taxon>
        <taxon>Cytophagia</taxon>
        <taxon>Cytophagales</taxon>
        <taxon>Hymenobacteraceae</taxon>
        <taxon>Hymenobacter</taxon>
    </lineage>
</organism>
<protein>
    <submittedName>
        <fullName evidence="1">Uncharacterized protein</fullName>
    </submittedName>
</protein>
<evidence type="ECO:0000313" key="1">
    <source>
        <dbReference type="EMBL" id="SNC65104.1"/>
    </source>
</evidence>
<gene>
    <name evidence="1" type="ORF">SAMN06265337_1216</name>
</gene>
<accession>A0A212TGY5</accession>
<dbReference type="AlphaFoldDB" id="A0A212TGY5"/>
<reference evidence="2" key="1">
    <citation type="submission" date="2017-06" db="EMBL/GenBank/DDBJ databases">
        <authorList>
            <person name="Varghese N."/>
            <person name="Submissions S."/>
        </authorList>
    </citation>
    <scope>NUCLEOTIDE SEQUENCE [LARGE SCALE GENOMIC DNA]</scope>
    <source>
        <strain evidence="2">DSM 11116</strain>
    </source>
</reference>
<dbReference type="EMBL" id="FYEW01000001">
    <property type="protein sequence ID" value="SNC65104.1"/>
    <property type="molecule type" value="Genomic_DNA"/>
</dbReference>
<keyword evidence="2" id="KW-1185">Reference proteome</keyword>
<name>A0A212TGY5_9BACT</name>
<evidence type="ECO:0000313" key="2">
    <source>
        <dbReference type="Proteomes" id="UP000198131"/>
    </source>
</evidence>
<proteinExistence type="predicted"/>
<sequence length="99" mass="11705">MFFIDPKTMLLMSRPKRNLDQDWQELREWVQQHQGMIRLNGVALKAGVSPELVTSLLLRDPEKIRAARGFDRLDSLLEVFMVEPFGYRPSWIEKMWAKT</sequence>
<dbReference type="Proteomes" id="UP000198131">
    <property type="component" value="Unassembled WGS sequence"/>
</dbReference>